<gene>
    <name evidence="1" type="ORF">D8857_08925</name>
</gene>
<organism evidence="1 2">
    <name type="scientific">Streptococcus oralis</name>
    <dbReference type="NCBI Taxonomy" id="1303"/>
    <lineage>
        <taxon>Bacteria</taxon>
        <taxon>Bacillati</taxon>
        <taxon>Bacillota</taxon>
        <taxon>Bacilli</taxon>
        <taxon>Lactobacillales</taxon>
        <taxon>Streptococcaceae</taxon>
        <taxon>Streptococcus</taxon>
    </lineage>
</organism>
<dbReference type="Gene3D" id="3.30.70.1260">
    <property type="entry name" value="bacterial protein sp0830 like"/>
    <property type="match status" value="1"/>
</dbReference>
<dbReference type="AlphaFoldDB" id="A0A428BXZ7"/>
<evidence type="ECO:0000313" key="2">
    <source>
        <dbReference type="Proteomes" id="UP000269984"/>
    </source>
</evidence>
<accession>A0A428BXZ7</accession>
<dbReference type="SUPFAM" id="SSF160379">
    <property type="entry name" value="SP0830-like"/>
    <property type="match status" value="1"/>
</dbReference>
<name>A0A428BXZ7_STROR</name>
<dbReference type="EMBL" id="RJNP01000017">
    <property type="protein sequence ID" value="RSI70583.1"/>
    <property type="molecule type" value="Genomic_DNA"/>
</dbReference>
<protein>
    <submittedName>
        <fullName evidence="1">Uncharacterized protein</fullName>
    </submittedName>
</protein>
<sequence>MAGSWANDKEKLHFGQTAFFYSNADQADYLKSNYHKKLLKSSFYKQLTIRNGKTFQKIMELVN</sequence>
<reference evidence="1 2" key="1">
    <citation type="submission" date="2018-11" db="EMBL/GenBank/DDBJ databases">
        <title>Species Designations Belie Phenotypic and Genotypic Heterogeneity in Oral Streptococci.</title>
        <authorList>
            <person name="Velsko I."/>
        </authorList>
    </citation>
    <scope>NUCLEOTIDE SEQUENCE [LARGE SCALE GENOMIC DNA]</scope>
    <source>
        <strain evidence="1 2">BCC11</strain>
    </source>
</reference>
<comment type="caution">
    <text evidence="1">The sequence shown here is derived from an EMBL/GenBank/DDBJ whole genome shotgun (WGS) entry which is preliminary data.</text>
</comment>
<evidence type="ECO:0000313" key="1">
    <source>
        <dbReference type="EMBL" id="RSI70583.1"/>
    </source>
</evidence>
<dbReference type="Proteomes" id="UP000269984">
    <property type="component" value="Unassembled WGS sequence"/>
</dbReference>
<proteinExistence type="predicted"/>